<dbReference type="InterPro" id="IPR009014">
    <property type="entry name" value="Transketo_C/PFOR_II"/>
</dbReference>
<feature type="binding site" evidence="10">
    <location>
        <position position="146"/>
    </location>
    <ligand>
        <name>Mg(2+)</name>
        <dbReference type="ChEBI" id="CHEBI:18420"/>
    </ligand>
</feature>
<keyword evidence="8 10" id="KW-0786">Thiamine pyrophosphate</keyword>
<dbReference type="SMART" id="SM00861">
    <property type="entry name" value="Transket_pyr"/>
    <property type="match status" value="1"/>
</dbReference>
<dbReference type="PROSITE" id="PS00802">
    <property type="entry name" value="TRANSKETOLASE_2"/>
    <property type="match status" value="1"/>
</dbReference>
<dbReference type="AlphaFoldDB" id="S4XGW3"/>
<comment type="function">
    <text evidence="10">Catalyzes the acyloin condensation reaction between C atoms 2 and 3 of pyruvate and glyceraldehyde 3-phosphate to yield 1-deoxy-D-xylulose-5-phosphate (DXP).</text>
</comment>
<evidence type="ECO:0000256" key="7">
    <source>
        <dbReference type="ARBA" id="ARBA00022977"/>
    </source>
</evidence>
<comment type="catalytic activity">
    <reaction evidence="10">
        <text>D-glyceraldehyde 3-phosphate + pyruvate + H(+) = 1-deoxy-D-xylulose 5-phosphate + CO2</text>
        <dbReference type="Rhea" id="RHEA:12605"/>
        <dbReference type="ChEBI" id="CHEBI:15361"/>
        <dbReference type="ChEBI" id="CHEBI:15378"/>
        <dbReference type="ChEBI" id="CHEBI:16526"/>
        <dbReference type="ChEBI" id="CHEBI:57792"/>
        <dbReference type="ChEBI" id="CHEBI:59776"/>
        <dbReference type="EC" id="2.2.1.7"/>
    </reaction>
</comment>
<comment type="subunit">
    <text evidence="3 10">Homodimer.</text>
</comment>
<dbReference type="FunFam" id="3.40.50.970:FF:000010">
    <property type="entry name" value="1-deoxy-D-xylulose-5-phosphate synthase"/>
    <property type="match status" value="1"/>
</dbReference>
<dbReference type="STRING" id="1200352.A606_06240"/>
<feature type="binding site" evidence="10">
    <location>
        <position position="326"/>
    </location>
    <ligand>
        <name>thiamine diphosphate</name>
        <dbReference type="ChEBI" id="CHEBI:58937"/>
    </ligand>
</feature>
<dbReference type="CDD" id="cd02007">
    <property type="entry name" value="TPP_DXS"/>
    <property type="match status" value="1"/>
</dbReference>
<comment type="cofactor">
    <cofactor evidence="10">
        <name>Mg(2+)</name>
        <dbReference type="ChEBI" id="CHEBI:18420"/>
    </cofactor>
    <text evidence="10">Binds 1 Mg(2+) ion per subunit.</text>
</comment>
<dbReference type="GO" id="GO:0019288">
    <property type="term" value="P:isopentenyl diphosphate biosynthetic process, methylerythritol 4-phosphate pathway"/>
    <property type="evidence" value="ECO:0007669"/>
    <property type="project" value="TreeGrafter"/>
</dbReference>
<dbReference type="Gene3D" id="3.40.50.970">
    <property type="match status" value="2"/>
</dbReference>
<feature type="binding site" evidence="10">
    <location>
        <position position="245"/>
    </location>
    <ligand>
        <name>thiamine diphosphate</name>
        <dbReference type="ChEBI" id="CHEBI:58937"/>
    </ligand>
</feature>
<gene>
    <name evidence="10" type="primary">dxs</name>
    <name evidence="12" type="ORF">A606_06240</name>
</gene>
<dbReference type="NCBIfam" id="NF003933">
    <property type="entry name" value="PRK05444.2-2"/>
    <property type="match status" value="1"/>
</dbReference>
<reference evidence="12 13" key="1">
    <citation type="submission" date="2012-06" db="EMBL/GenBank/DDBJ databases">
        <title>Complete genome sequence of Corynebacterium terpenotabidum Y-11 (=DSM 44721).</title>
        <authorList>
            <person name="Ruckert C."/>
            <person name="Albersmeier A."/>
            <person name="Al-Dilaimi A."/>
            <person name="Szczepanowski R."/>
            <person name="Kalinowski J."/>
        </authorList>
    </citation>
    <scope>NUCLEOTIDE SEQUENCE [LARGE SCALE GENOMIC DNA]</scope>
    <source>
        <strain evidence="12 13">Y-11</strain>
    </source>
</reference>
<comment type="pathway">
    <text evidence="1 10">Metabolic intermediate biosynthesis; 1-deoxy-D-xylulose 5-phosphate biosynthesis; 1-deoxy-D-xylulose 5-phosphate from D-glyceraldehyde 3-phosphate and pyruvate: step 1/1.</text>
</comment>
<dbReference type="Gene3D" id="3.40.50.920">
    <property type="match status" value="1"/>
</dbReference>
<dbReference type="RefSeq" id="WP_020441256.1">
    <property type="nucleotide sequence ID" value="NC_021663.1"/>
</dbReference>
<evidence type="ECO:0000256" key="5">
    <source>
        <dbReference type="ARBA" id="ARBA00022723"/>
    </source>
</evidence>
<feature type="domain" description="Transketolase-like pyrimidine-binding" evidence="11">
    <location>
        <begin position="275"/>
        <end position="439"/>
    </location>
</feature>
<dbReference type="EMBL" id="CP003696">
    <property type="protein sequence ID" value="AGP30895.1"/>
    <property type="molecule type" value="Genomic_DNA"/>
</dbReference>
<dbReference type="GO" id="GO:0005829">
    <property type="term" value="C:cytosol"/>
    <property type="evidence" value="ECO:0007669"/>
    <property type="project" value="TreeGrafter"/>
</dbReference>
<dbReference type="InterPro" id="IPR005477">
    <property type="entry name" value="Dxylulose-5-P_synthase"/>
</dbReference>
<sequence>MSVLGTVSSPADLRTLDQASLTTLAAEIREFLVATVASTGGHLGPNLGVVELTLAVHRVFRSPVDPVIFDTGHQSYVHKILTGRRDLFDTLRRFDGLSGYPSREESPHDWTESSHASASLSCADGLSRAFALTGQDDRCVVAVIGDGALTGGMAWEALNNIAEGDGRRLVVVVNDNGLSYSPTVGGLVGPRRASVPRKLFGDLGLTYLGPVDGHDLEALERTLRQARDHGGPVIVHTVTEKGHGYAPAVNDDIDRMHSTGIIDPVSGQRRTGGGRTWTGVFADELTAVGAEREDIVAVTAAMAGPTGLDRFAARFPERTVDVGIAEQHAVTCAAGLATGGLHPVVAVYSTFLNRAFDQLLMDVALLHLPVTLVLDRAGVTGPDGASHHGMWDLSVTGTVPGIRVAAPRDGARTAAALRRCTAVSDGPTVLRFPKGEVPADVPALRSTPDFDILADGGEVTADGLEVLVVNYGALTAQSFAAASALVDAGHHVTVIDPVWVTPVADSLVDAARDVDLVITVEDNGVHGGAGQQFHRALVAAEVDIPVRYLALEQRFLTHGTRAEILAESRLDPTSAGRRAADWVEHLRR</sequence>
<evidence type="ECO:0000256" key="10">
    <source>
        <dbReference type="HAMAP-Rule" id="MF_00315"/>
    </source>
</evidence>
<dbReference type="PANTHER" id="PTHR43322:SF5">
    <property type="entry name" value="1-DEOXY-D-XYLULOSE-5-PHOSPHATE SYNTHASE, CHLOROPLASTIC"/>
    <property type="match status" value="1"/>
</dbReference>
<evidence type="ECO:0000256" key="3">
    <source>
        <dbReference type="ARBA" id="ARBA00011738"/>
    </source>
</evidence>
<dbReference type="EC" id="2.2.1.7" evidence="10"/>
<dbReference type="GO" id="GO:0000287">
    <property type="term" value="F:magnesium ion binding"/>
    <property type="evidence" value="ECO:0007669"/>
    <property type="project" value="UniProtKB-UniRule"/>
</dbReference>
<dbReference type="Proteomes" id="UP000014809">
    <property type="component" value="Chromosome"/>
</dbReference>
<dbReference type="HOGENOM" id="CLU_009227_1_4_11"/>
<evidence type="ECO:0000256" key="6">
    <source>
        <dbReference type="ARBA" id="ARBA00022842"/>
    </source>
</evidence>
<evidence type="ECO:0000313" key="12">
    <source>
        <dbReference type="EMBL" id="AGP30895.1"/>
    </source>
</evidence>
<evidence type="ECO:0000256" key="8">
    <source>
        <dbReference type="ARBA" id="ARBA00023052"/>
    </source>
</evidence>
<dbReference type="Pfam" id="PF13292">
    <property type="entry name" value="DXP_synthase_N"/>
    <property type="match status" value="2"/>
</dbReference>
<dbReference type="PANTHER" id="PTHR43322">
    <property type="entry name" value="1-D-DEOXYXYLULOSE 5-PHOSPHATE SYNTHASE-RELATED"/>
    <property type="match status" value="1"/>
</dbReference>
<keyword evidence="9 10" id="KW-0414">Isoprene biosynthesis</keyword>
<comment type="cofactor">
    <cofactor evidence="10">
        <name>thiamine diphosphate</name>
        <dbReference type="ChEBI" id="CHEBI:58937"/>
    </cofactor>
    <text evidence="10">Binds 1 thiamine pyrophosphate per subunit.</text>
</comment>
<dbReference type="GO" id="GO:0030976">
    <property type="term" value="F:thiamine pyrophosphate binding"/>
    <property type="evidence" value="ECO:0007669"/>
    <property type="project" value="UniProtKB-UniRule"/>
</dbReference>
<keyword evidence="5 10" id="KW-0479">Metal-binding</keyword>
<accession>S4XGW3</accession>
<dbReference type="KEGG" id="cter:A606_06240"/>
<dbReference type="GO" id="GO:0016114">
    <property type="term" value="P:terpenoid biosynthetic process"/>
    <property type="evidence" value="ECO:0007669"/>
    <property type="project" value="UniProtKB-UniRule"/>
</dbReference>
<proteinExistence type="inferred from homology"/>
<dbReference type="InterPro" id="IPR033248">
    <property type="entry name" value="Transketolase_C"/>
</dbReference>
<dbReference type="PATRIC" id="fig|1200352.3.peg.1268"/>
<dbReference type="Pfam" id="PF02779">
    <property type="entry name" value="Transket_pyr"/>
    <property type="match status" value="1"/>
</dbReference>
<dbReference type="CDD" id="cd07033">
    <property type="entry name" value="TPP_PYR_DXS_TK_like"/>
    <property type="match status" value="1"/>
</dbReference>
<organism evidence="12 13">
    <name type="scientific">Corynebacterium terpenotabidum Y-11</name>
    <dbReference type="NCBI Taxonomy" id="1200352"/>
    <lineage>
        <taxon>Bacteria</taxon>
        <taxon>Bacillati</taxon>
        <taxon>Actinomycetota</taxon>
        <taxon>Actinomycetes</taxon>
        <taxon>Mycobacteriales</taxon>
        <taxon>Corynebacteriaceae</taxon>
        <taxon>Corynebacterium</taxon>
    </lineage>
</organism>
<keyword evidence="6 10" id="KW-0460">Magnesium</keyword>
<keyword evidence="7 10" id="KW-0784">Thiamine biosynthesis</keyword>
<keyword evidence="13" id="KW-1185">Reference proteome</keyword>
<name>S4XGW3_9CORY</name>
<protein>
    <recommendedName>
        <fullName evidence="10">1-deoxy-D-xylulose-5-phosphate synthase</fullName>
        <ecNumber evidence="10">2.2.1.7</ecNumber>
    </recommendedName>
    <alternativeName>
        <fullName evidence="10">1-deoxyxylulose-5-phosphate synthase</fullName>
        <shortName evidence="10">DXP synthase</shortName>
        <shortName evidence="10">DXPS</shortName>
    </alternativeName>
</protein>
<dbReference type="Pfam" id="PF02780">
    <property type="entry name" value="Transketolase_C"/>
    <property type="match status" value="1"/>
</dbReference>
<feature type="binding site" evidence="10">
    <location>
        <position position="176"/>
    </location>
    <ligand>
        <name>Mg(2+)</name>
        <dbReference type="ChEBI" id="CHEBI:18420"/>
    </ligand>
</feature>
<evidence type="ECO:0000256" key="2">
    <source>
        <dbReference type="ARBA" id="ARBA00011081"/>
    </source>
</evidence>
<evidence type="ECO:0000256" key="4">
    <source>
        <dbReference type="ARBA" id="ARBA00022679"/>
    </source>
</evidence>
<feature type="binding site" evidence="10">
    <location>
        <position position="176"/>
    </location>
    <ligand>
        <name>thiamine diphosphate</name>
        <dbReference type="ChEBI" id="CHEBI:58937"/>
    </ligand>
</feature>
<dbReference type="InterPro" id="IPR020826">
    <property type="entry name" value="Transketolase_BS"/>
</dbReference>
<comment type="similarity">
    <text evidence="2 10">Belongs to the transketolase family. DXPS subfamily.</text>
</comment>
<evidence type="ECO:0000256" key="9">
    <source>
        <dbReference type="ARBA" id="ARBA00023229"/>
    </source>
</evidence>
<feature type="binding site" evidence="10">
    <location>
        <position position="73"/>
    </location>
    <ligand>
        <name>thiamine diphosphate</name>
        <dbReference type="ChEBI" id="CHEBI:58937"/>
    </ligand>
</feature>
<evidence type="ECO:0000313" key="13">
    <source>
        <dbReference type="Proteomes" id="UP000014809"/>
    </source>
</evidence>
<dbReference type="GO" id="GO:0009228">
    <property type="term" value="P:thiamine biosynthetic process"/>
    <property type="evidence" value="ECO:0007669"/>
    <property type="project" value="UniProtKB-UniRule"/>
</dbReference>
<dbReference type="InterPro" id="IPR005475">
    <property type="entry name" value="Transketolase-like_Pyr-bd"/>
</dbReference>
<dbReference type="OrthoDB" id="9803371at2"/>
<evidence type="ECO:0000259" key="11">
    <source>
        <dbReference type="SMART" id="SM00861"/>
    </source>
</evidence>
<dbReference type="GO" id="GO:0008661">
    <property type="term" value="F:1-deoxy-D-xylulose-5-phosphate synthase activity"/>
    <property type="evidence" value="ECO:0007669"/>
    <property type="project" value="UniProtKB-UniRule"/>
</dbReference>
<dbReference type="FunFam" id="3.40.50.970:FF:000005">
    <property type="entry name" value="1-deoxy-D-xylulose-5-phosphate synthase"/>
    <property type="match status" value="1"/>
</dbReference>
<dbReference type="UniPathway" id="UPA00064">
    <property type="reaction ID" value="UER00091"/>
</dbReference>
<dbReference type="InterPro" id="IPR029061">
    <property type="entry name" value="THDP-binding"/>
</dbReference>
<feature type="binding site" evidence="10">
    <location>
        <begin position="147"/>
        <end position="148"/>
    </location>
    <ligand>
        <name>thiamine diphosphate</name>
        <dbReference type="ChEBI" id="CHEBI:58937"/>
    </ligand>
</feature>
<dbReference type="SUPFAM" id="SSF52518">
    <property type="entry name" value="Thiamin diphosphate-binding fold (THDP-binding)"/>
    <property type="match status" value="1"/>
</dbReference>
<dbReference type="HAMAP" id="MF_00315">
    <property type="entry name" value="DXP_synth"/>
    <property type="match status" value="1"/>
</dbReference>
<feature type="binding site" evidence="10">
    <location>
        <begin position="114"/>
        <end position="116"/>
    </location>
    <ligand>
        <name>thiamine diphosphate</name>
        <dbReference type="ChEBI" id="CHEBI:58937"/>
    </ligand>
</feature>
<evidence type="ECO:0000256" key="1">
    <source>
        <dbReference type="ARBA" id="ARBA00004980"/>
    </source>
</evidence>
<dbReference type="eggNOG" id="COG1154">
    <property type="taxonomic scope" value="Bacteria"/>
</dbReference>
<keyword evidence="4 10" id="KW-0808">Transferase</keyword>
<dbReference type="SUPFAM" id="SSF52922">
    <property type="entry name" value="TK C-terminal domain-like"/>
    <property type="match status" value="1"/>
</dbReference>